<dbReference type="InterPro" id="IPR036513">
    <property type="entry name" value="STAS_dom_sf"/>
</dbReference>
<dbReference type="EMBL" id="JAKGTH010000006">
    <property type="protein sequence ID" value="MCF4100118.1"/>
    <property type="molecule type" value="Genomic_DNA"/>
</dbReference>
<evidence type="ECO:0000313" key="2">
    <source>
        <dbReference type="Proteomes" id="UP001179363"/>
    </source>
</evidence>
<reference evidence="1" key="1">
    <citation type="submission" date="2022-01" db="EMBL/GenBank/DDBJ databases">
        <title>Gillisia lutea sp. nov., isolated from marine plastic residues from the Malvarosa beach (Valencia, Spain).</title>
        <authorList>
            <person name="Vidal-Verdu A."/>
            <person name="Molina-Menor E."/>
            <person name="Satari L."/>
            <person name="Pascual J."/>
            <person name="Pereto J."/>
            <person name="Porcar M."/>
        </authorList>
    </citation>
    <scope>NUCLEOTIDE SEQUENCE</scope>
    <source>
        <strain evidence="1">M10.2A</strain>
    </source>
</reference>
<dbReference type="InterPro" id="IPR021866">
    <property type="entry name" value="SpoIIAA-like"/>
</dbReference>
<dbReference type="Pfam" id="PF11964">
    <property type="entry name" value="SpoIIAA-like"/>
    <property type="match status" value="1"/>
</dbReference>
<organism evidence="1 2">
    <name type="scientific">Gillisia lutea</name>
    <dbReference type="NCBI Taxonomy" id="2909668"/>
    <lineage>
        <taxon>Bacteria</taxon>
        <taxon>Pseudomonadati</taxon>
        <taxon>Bacteroidota</taxon>
        <taxon>Flavobacteriia</taxon>
        <taxon>Flavobacteriales</taxon>
        <taxon>Flavobacteriaceae</taxon>
        <taxon>Gillisia</taxon>
    </lineage>
</organism>
<dbReference type="RefSeq" id="WP_236132273.1">
    <property type="nucleotide sequence ID" value="NZ_JAKGTH010000006.1"/>
</dbReference>
<sequence>MVSTFEFADHVVGIIISSDVDNALVDEVHEVILERLQEHDKISLIVEIKKESRIHLSAMVKDLIFKFDHAGQFYKIAVVSDHLIMRNAMIIKDLFMKAEVKPFSSEKRLDAMNWIIQ</sequence>
<evidence type="ECO:0000313" key="1">
    <source>
        <dbReference type="EMBL" id="MCF4100118.1"/>
    </source>
</evidence>
<name>A0ABS9EB71_9FLAO</name>
<dbReference type="SUPFAM" id="SSF52091">
    <property type="entry name" value="SpoIIaa-like"/>
    <property type="match status" value="1"/>
</dbReference>
<proteinExistence type="predicted"/>
<comment type="caution">
    <text evidence="1">The sequence shown here is derived from an EMBL/GenBank/DDBJ whole genome shotgun (WGS) entry which is preliminary data.</text>
</comment>
<gene>
    <name evidence="1" type="ORF">L1I30_00425</name>
</gene>
<dbReference type="Gene3D" id="3.40.50.10600">
    <property type="entry name" value="SpoIIaa-like domains"/>
    <property type="match status" value="1"/>
</dbReference>
<keyword evidence="2" id="KW-1185">Reference proteome</keyword>
<accession>A0ABS9EB71</accession>
<protein>
    <submittedName>
        <fullName evidence="1">STAS/SEC14 domain-containing protein</fullName>
    </submittedName>
</protein>
<dbReference type="InterPro" id="IPR038396">
    <property type="entry name" value="SpoIIAA-like_sf"/>
</dbReference>
<dbReference type="Proteomes" id="UP001179363">
    <property type="component" value="Unassembled WGS sequence"/>
</dbReference>